<comment type="caution">
    <text evidence="3">The sequence shown here is derived from an EMBL/GenBank/DDBJ whole genome shotgun (WGS) entry which is preliminary data.</text>
</comment>
<proteinExistence type="predicted"/>
<name>A0A934S5U1_9BACT</name>
<dbReference type="InterPro" id="IPR055170">
    <property type="entry name" value="GFO_IDH_MocA-like_dom"/>
</dbReference>
<evidence type="ECO:0000259" key="2">
    <source>
        <dbReference type="Pfam" id="PF22725"/>
    </source>
</evidence>
<sequence>MSKLKGVCLGAGYFSQFQYEAWTRIPEVEIVACCNRTQEKAQVVADKFGIASAYGWDQLEEMFDTEKPDFVDIITPPETHLEVVKLAAKKGIAIICQKPLAPTLEESEEIVTTAREAGVPFLVHENWRWQPWYREIKKQMEAGAIGDLYSIAVRMRMGDGWPKDAYMARQPFFRDYPRLLIYETGVHFLDTFRYLGGEVSSVYARLQQRNPDIKGEDAGQVVIGFESGGTAILDGSRYNESEAEDPRYTFGTVRVDGSKGHIELNFDGSLTLKKLGEAPEKINYKNERINFAGDCVYNLQRHFTDCMLAGQPFESTGEDYLKTIKLVEACYNSANTNQVVTIQ</sequence>
<gene>
    <name evidence="3" type="ORF">JIN87_25685</name>
</gene>
<evidence type="ECO:0000313" key="3">
    <source>
        <dbReference type="EMBL" id="MBK1880302.1"/>
    </source>
</evidence>
<accession>A0A934S5U1</accession>
<dbReference type="PANTHER" id="PTHR43708">
    <property type="entry name" value="CONSERVED EXPRESSED OXIDOREDUCTASE (EUROFUNG)"/>
    <property type="match status" value="1"/>
</dbReference>
<dbReference type="Proteomes" id="UP000617628">
    <property type="component" value="Unassembled WGS sequence"/>
</dbReference>
<dbReference type="InterPro" id="IPR036291">
    <property type="entry name" value="NAD(P)-bd_dom_sf"/>
</dbReference>
<evidence type="ECO:0000313" key="4">
    <source>
        <dbReference type="Proteomes" id="UP000617628"/>
    </source>
</evidence>
<dbReference type="EMBL" id="JAENIL010000080">
    <property type="protein sequence ID" value="MBK1880302.1"/>
    <property type="molecule type" value="Genomic_DNA"/>
</dbReference>
<dbReference type="GO" id="GO:0000166">
    <property type="term" value="F:nucleotide binding"/>
    <property type="evidence" value="ECO:0007669"/>
    <property type="project" value="InterPro"/>
</dbReference>
<organism evidence="3 4">
    <name type="scientific">Pelagicoccus mobilis</name>
    <dbReference type="NCBI Taxonomy" id="415221"/>
    <lineage>
        <taxon>Bacteria</taxon>
        <taxon>Pseudomonadati</taxon>
        <taxon>Verrucomicrobiota</taxon>
        <taxon>Opitutia</taxon>
        <taxon>Puniceicoccales</taxon>
        <taxon>Pelagicoccaceae</taxon>
        <taxon>Pelagicoccus</taxon>
    </lineage>
</organism>
<dbReference type="InterPro" id="IPR051317">
    <property type="entry name" value="Gfo/Idh/MocA_oxidoreduct"/>
</dbReference>
<dbReference type="PANTHER" id="PTHR43708:SF8">
    <property type="entry name" value="OXIDOREDUCTASE"/>
    <property type="match status" value="1"/>
</dbReference>
<feature type="domain" description="GFO/IDH/MocA-like oxidoreductase" evidence="2">
    <location>
        <begin position="133"/>
        <end position="263"/>
    </location>
</feature>
<reference evidence="3" key="1">
    <citation type="submission" date="2021-01" db="EMBL/GenBank/DDBJ databases">
        <title>Modified the classification status of verrucomicrobia.</title>
        <authorList>
            <person name="Feng X."/>
        </authorList>
    </citation>
    <scope>NUCLEOTIDE SEQUENCE</scope>
    <source>
        <strain evidence="3">KCTC 13126</strain>
    </source>
</reference>
<feature type="domain" description="Gfo/Idh/MocA-like oxidoreductase N-terminal" evidence="1">
    <location>
        <begin position="8"/>
        <end position="123"/>
    </location>
</feature>
<dbReference type="SUPFAM" id="SSF55347">
    <property type="entry name" value="Glyceraldehyde-3-phosphate dehydrogenase-like, C-terminal domain"/>
    <property type="match status" value="1"/>
</dbReference>
<dbReference type="InterPro" id="IPR000683">
    <property type="entry name" value="Gfo/Idh/MocA-like_OxRdtase_N"/>
</dbReference>
<dbReference type="SUPFAM" id="SSF51735">
    <property type="entry name" value="NAD(P)-binding Rossmann-fold domains"/>
    <property type="match status" value="1"/>
</dbReference>
<dbReference type="AlphaFoldDB" id="A0A934S5U1"/>
<protein>
    <submittedName>
        <fullName evidence="3">Gfo/Idh/MocA family oxidoreductase</fullName>
    </submittedName>
</protein>
<dbReference type="RefSeq" id="WP_200359123.1">
    <property type="nucleotide sequence ID" value="NZ_JAENIL010000080.1"/>
</dbReference>
<dbReference type="Gene3D" id="3.30.360.10">
    <property type="entry name" value="Dihydrodipicolinate Reductase, domain 2"/>
    <property type="match status" value="1"/>
</dbReference>
<dbReference type="Gene3D" id="3.40.50.720">
    <property type="entry name" value="NAD(P)-binding Rossmann-like Domain"/>
    <property type="match status" value="1"/>
</dbReference>
<evidence type="ECO:0000259" key="1">
    <source>
        <dbReference type="Pfam" id="PF01408"/>
    </source>
</evidence>
<dbReference type="Pfam" id="PF01408">
    <property type="entry name" value="GFO_IDH_MocA"/>
    <property type="match status" value="1"/>
</dbReference>
<keyword evidence="4" id="KW-1185">Reference proteome</keyword>
<dbReference type="Pfam" id="PF22725">
    <property type="entry name" value="GFO_IDH_MocA_C3"/>
    <property type="match status" value="1"/>
</dbReference>